<feature type="region of interest" description="Disordered" evidence="1">
    <location>
        <begin position="187"/>
        <end position="256"/>
    </location>
</feature>
<organism evidence="2 3">
    <name type="scientific">Pseudomicrostroma glucosiphilum</name>
    <dbReference type="NCBI Taxonomy" id="1684307"/>
    <lineage>
        <taxon>Eukaryota</taxon>
        <taxon>Fungi</taxon>
        <taxon>Dikarya</taxon>
        <taxon>Basidiomycota</taxon>
        <taxon>Ustilaginomycotina</taxon>
        <taxon>Exobasidiomycetes</taxon>
        <taxon>Microstromatales</taxon>
        <taxon>Microstromatales incertae sedis</taxon>
        <taxon>Pseudomicrostroma</taxon>
    </lineage>
</organism>
<dbReference type="GeneID" id="37010992"/>
<keyword evidence="3" id="KW-1185">Reference proteome</keyword>
<accession>A0A316UGC6</accession>
<proteinExistence type="predicted"/>
<sequence length="508" mass="54667">MTMETVQLQYLILFLANRVIARKPLGVSASDFALSLATRANTLQHTSLHALLFGKAGGTRSADTLAEILAYRRPIKGSQNDAKSCSTTAEDLHHARTALTGVFHPDEPAALAIASDPVVSTSDPPRSLASQQTDLARATAGEIVVTAIATPPEISHTATPTSDHDQDECGHLTAISADKAELRLQKTTATDEQQDTDVQPRGASEQCSVKAGPEAAAAVGSGEVTDSPGGSDRTEDPAQVARPPTACTEPCTDADRTDQENLRRHLLTTTGEASNGINDILQNCLARCTAESESDSKDTLAFHRLVVSMSSSAIVALQQGHAMLAEIPKSEDVVVSFLAQTKELLERTVNSCLDLLHPPELAIQLKRHKQGAPKKRKLSDVIDTPYCNPRTVTSILLALIQATPRDRDIDIASVVASSCSCRIRDLAALAPHRICNPALQLIRTLCELLDQIVLLMHGSPSGEADSRVLDILQDCRVWLAKGAKCDSQFRRACRKRVMRTFDHIQANL</sequence>
<protein>
    <submittedName>
        <fullName evidence="2">Uncharacterized protein</fullName>
    </submittedName>
</protein>
<gene>
    <name evidence="2" type="ORF">BCV69DRAFT_136399</name>
</gene>
<evidence type="ECO:0000313" key="2">
    <source>
        <dbReference type="EMBL" id="PWN22205.1"/>
    </source>
</evidence>
<reference evidence="2 3" key="1">
    <citation type="journal article" date="2018" name="Mol. Biol. Evol.">
        <title>Broad Genomic Sampling Reveals a Smut Pathogenic Ancestry of the Fungal Clade Ustilaginomycotina.</title>
        <authorList>
            <person name="Kijpornyongpan T."/>
            <person name="Mondo S.J."/>
            <person name="Barry K."/>
            <person name="Sandor L."/>
            <person name="Lee J."/>
            <person name="Lipzen A."/>
            <person name="Pangilinan J."/>
            <person name="LaButti K."/>
            <person name="Hainaut M."/>
            <person name="Henrissat B."/>
            <person name="Grigoriev I.V."/>
            <person name="Spatafora J.W."/>
            <person name="Aime M.C."/>
        </authorList>
    </citation>
    <scope>NUCLEOTIDE SEQUENCE [LARGE SCALE GENOMIC DNA]</scope>
    <source>
        <strain evidence="2 3">MCA 4718</strain>
    </source>
</reference>
<dbReference type="EMBL" id="KZ819323">
    <property type="protein sequence ID" value="PWN22205.1"/>
    <property type="molecule type" value="Genomic_DNA"/>
</dbReference>
<dbReference type="RefSeq" id="XP_025349365.1">
    <property type="nucleotide sequence ID" value="XM_025489258.1"/>
</dbReference>
<dbReference type="AlphaFoldDB" id="A0A316UGC6"/>
<evidence type="ECO:0000256" key="1">
    <source>
        <dbReference type="SAM" id="MobiDB-lite"/>
    </source>
</evidence>
<name>A0A316UGC6_9BASI</name>
<evidence type="ECO:0000313" key="3">
    <source>
        <dbReference type="Proteomes" id="UP000245942"/>
    </source>
</evidence>
<dbReference type="Proteomes" id="UP000245942">
    <property type="component" value="Unassembled WGS sequence"/>
</dbReference>